<dbReference type="GO" id="GO:0005886">
    <property type="term" value="C:plasma membrane"/>
    <property type="evidence" value="ECO:0007669"/>
    <property type="project" value="TreeGrafter"/>
</dbReference>
<dbReference type="InterPro" id="IPR050515">
    <property type="entry name" value="Beta-lactam/transpept"/>
</dbReference>
<proteinExistence type="predicted"/>
<evidence type="ECO:0000256" key="1">
    <source>
        <dbReference type="ARBA" id="ARBA00004370"/>
    </source>
</evidence>
<sequence length="611" mass="65902">MGFWGRKIRAVTVRTQPRRGAPDERAPAGMTRQVRLKAGQPDRDDRTRGRLGIAGAVLAAGFVLVAVRAVDVSLFSPEGPRETRLAASEPPRRAALTDRHGQLIAHTLDFYTAYADGQHIPRELIDDTVERLSSVVTGLDAERVARSMRARQRFIPIASDLTPRARQTIHYLGLPGVYFRIQPARVYTSQTAAAHVVGYAGRDMRGLSGAELAFDAELNDPSGRPVALSIDLTAQHRVESVLGEHMARHKAQGAAAILMRVGTGEILAMASLPGFNLNEYPHLRAPAGGEGMDPRFNRASLGVYELGSVFKPLALAAGLESGKVTLEDRFDVRQPLRVGGHSIDDFRGQRRVLTAREVIIHSSNIGSARMAEQITGNTLRGFYEALRLHERAPVELTESGRPRMPRSWGPAETMTASYGHGLAVSPLALTSAYAALANGGVYVPPTLRPVAPGEIIAGETVMSARTSAQVLAVMRETVARSRRGGPDVEGLAVAGKTGTALQAGPGGYDRDHRVTTFVAVFPFDDPQYVLTVSFDRPRPSRETHNFATAGWNAAPAAGDILRSLAGVLDLRRRDADPSARAEHVASLFTPRARADIPAEEPVPLQPARPQP</sequence>
<dbReference type="Pfam" id="PF03717">
    <property type="entry name" value="PBP_dimer"/>
    <property type="match status" value="1"/>
</dbReference>
<dbReference type="PANTHER" id="PTHR30627">
    <property type="entry name" value="PEPTIDOGLYCAN D,D-TRANSPEPTIDASE"/>
    <property type="match status" value="1"/>
</dbReference>
<dbReference type="Proteomes" id="UP000325122">
    <property type="component" value="Unassembled WGS sequence"/>
</dbReference>
<keyword evidence="2" id="KW-0378">Hydrolase</keyword>
<evidence type="ECO:0000256" key="2">
    <source>
        <dbReference type="ARBA" id="ARBA00022645"/>
    </source>
</evidence>
<dbReference type="GO" id="GO:0071555">
    <property type="term" value="P:cell wall organization"/>
    <property type="evidence" value="ECO:0007669"/>
    <property type="project" value="TreeGrafter"/>
</dbReference>
<dbReference type="RefSeq" id="WP_150022328.1">
    <property type="nucleotide sequence ID" value="NZ_VWOJ01000001.1"/>
</dbReference>
<evidence type="ECO:0000259" key="6">
    <source>
        <dbReference type="Pfam" id="PF00905"/>
    </source>
</evidence>
<evidence type="ECO:0000256" key="4">
    <source>
        <dbReference type="SAM" id="MobiDB-lite"/>
    </source>
</evidence>
<evidence type="ECO:0000256" key="3">
    <source>
        <dbReference type="ARBA" id="ARBA00023136"/>
    </source>
</evidence>
<dbReference type="Gene3D" id="3.30.450.330">
    <property type="match status" value="1"/>
</dbReference>
<dbReference type="EMBL" id="VWOJ01000001">
    <property type="protein sequence ID" value="KAA5805296.1"/>
    <property type="molecule type" value="Genomic_DNA"/>
</dbReference>
<dbReference type="SUPFAM" id="SSF56519">
    <property type="entry name" value="Penicillin binding protein dimerisation domain"/>
    <property type="match status" value="1"/>
</dbReference>
<evidence type="ECO:0000313" key="8">
    <source>
        <dbReference type="EMBL" id="KAA5805296.1"/>
    </source>
</evidence>
<keyword evidence="5" id="KW-0812">Transmembrane</keyword>
<organism evidence="8 9">
    <name type="scientific">Alkalicaulis satelles</name>
    <dbReference type="NCBI Taxonomy" id="2609175"/>
    <lineage>
        <taxon>Bacteria</taxon>
        <taxon>Pseudomonadati</taxon>
        <taxon>Pseudomonadota</taxon>
        <taxon>Alphaproteobacteria</taxon>
        <taxon>Maricaulales</taxon>
        <taxon>Maricaulaceae</taxon>
        <taxon>Alkalicaulis</taxon>
    </lineage>
</organism>
<comment type="caution">
    <text evidence="8">The sequence shown here is derived from an EMBL/GenBank/DDBJ whole genome shotgun (WGS) entry which is preliminary data.</text>
</comment>
<dbReference type="Pfam" id="PF00905">
    <property type="entry name" value="Transpeptidase"/>
    <property type="match status" value="1"/>
</dbReference>
<accession>A0A5M6ZKE0</accession>
<dbReference type="GO" id="GO:0008658">
    <property type="term" value="F:penicillin binding"/>
    <property type="evidence" value="ECO:0007669"/>
    <property type="project" value="InterPro"/>
</dbReference>
<reference evidence="8 9" key="1">
    <citation type="submission" date="2019-09" db="EMBL/GenBank/DDBJ databases">
        <authorList>
            <person name="Kevbrin V."/>
            <person name="Grouzdev D.S."/>
        </authorList>
    </citation>
    <scope>NUCLEOTIDE SEQUENCE [LARGE SCALE GENOMIC DNA]</scope>
    <source>
        <strain evidence="8 9">G-192</strain>
    </source>
</reference>
<feature type="region of interest" description="Disordered" evidence="4">
    <location>
        <begin position="580"/>
        <end position="611"/>
    </location>
</feature>
<evidence type="ECO:0000259" key="7">
    <source>
        <dbReference type="Pfam" id="PF03717"/>
    </source>
</evidence>
<dbReference type="InterPro" id="IPR001460">
    <property type="entry name" value="PCN-bd_Tpept"/>
</dbReference>
<keyword evidence="9" id="KW-1185">Reference proteome</keyword>
<feature type="domain" description="Penicillin-binding protein transpeptidase" evidence="6">
    <location>
        <begin position="255"/>
        <end position="542"/>
    </location>
</feature>
<evidence type="ECO:0000256" key="5">
    <source>
        <dbReference type="SAM" id="Phobius"/>
    </source>
</evidence>
<gene>
    <name evidence="8" type="ORF">F1654_04770</name>
</gene>
<dbReference type="AlphaFoldDB" id="A0A5M6ZKE0"/>
<evidence type="ECO:0000313" key="9">
    <source>
        <dbReference type="Proteomes" id="UP000325122"/>
    </source>
</evidence>
<dbReference type="GO" id="GO:0004180">
    <property type="term" value="F:carboxypeptidase activity"/>
    <property type="evidence" value="ECO:0007669"/>
    <property type="project" value="UniProtKB-KW"/>
</dbReference>
<dbReference type="InterPro" id="IPR005311">
    <property type="entry name" value="PBP_dimer"/>
</dbReference>
<dbReference type="InterPro" id="IPR012338">
    <property type="entry name" value="Beta-lactam/transpept-like"/>
</dbReference>
<protein>
    <submittedName>
        <fullName evidence="8">Penicillin-binding protein 2</fullName>
    </submittedName>
</protein>
<name>A0A5M6ZKE0_9PROT</name>
<dbReference type="PANTHER" id="PTHR30627:SF1">
    <property type="entry name" value="PEPTIDOGLYCAN D,D-TRANSPEPTIDASE FTSI"/>
    <property type="match status" value="1"/>
</dbReference>
<dbReference type="Gene3D" id="3.40.710.10">
    <property type="entry name" value="DD-peptidase/beta-lactamase superfamily"/>
    <property type="match status" value="1"/>
</dbReference>
<comment type="subcellular location">
    <subcellularLocation>
        <location evidence="1">Membrane</location>
    </subcellularLocation>
</comment>
<dbReference type="InterPro" id="IPR036138">
    <property type="entry name" value="PBP_dimer_sf"/>
</dbReference>
<feature type="domain" description="Penicillin-binding protein dimerisation" evidence="7">
    <location>
        <begin position="89"/>
        <end position="203"/>
    </location>
</feature>
<keyword evidence="3 5" id="KW-0472">Membrane</keyword>
<feature type="transmembrane region" description="Helical" evidence="5">
    <location>
        <begin position="51"/>
        <end position="70"/>
    </location>
</feature>
<dbReference type="Gene3D" id="3.90.1310.10">
    <property type="entry name" value="Penicillin-binding protein 2a (Domain 2)"/>
    <property type="match status" value="1"/>
</dbReference>
<keyword evidence="5" id="KW-1133">Transmembrane helix</keyword>
<keyword evidence="2" id="KW-0121">Carboxypeptidase</keyword>
<keyword evidence="2" id="KW-0645">Protease</keyword>
<dbReference type="SUPFAM" id="SSF56601">
    <property type="entry name" value="beta-lactamase/transpeptidase-like"/>
    <property type="match status" value="1"/>
</dbReference>